<dbReference type="EMBL" id="AZDG01000003">
    <property type="protein sequence ID" value="KRK65305.1"/>
    <property type="molecule type" value="Genomic_DNA"/>
</dbReference>
<gene>
    <name evidence="1" type="ORF">FC72_GL001375</name>
</gene>
<keyword evidence="2" id="KW-1185">Reference proteome</keyword>
<dbReference type="PATRIC" id="fig|1423811.3.peg.1399"/>
<accession>A0A0R1J905</accession>
<sequence length="153" mass="17788">MGRKGIGKLAALYLSRNYYVSSKRKNDQLLTYQMNFPKSKDIVDNEEPEMSFINNPKFCNDKFLKYDSGTMISMREVDLRGYAKISVDSLNNVLSDFYSINNLLNQNIKLKIVSSDEDINSDFKEIKKVTPFKNMVKILCFDEDTFNRINSSY</sequence>
<dbReference type="AlphaFoldDB" id="A0A0R1J905"/>
<reference evidence="1 2" key="1">
    <citation type="journal article" date="2015" name="Genome Announc.">
        <title>Expanding the biotechnology potential of lactobacilli through comparative genomics of 213 strains and associated genera.</title>
        <authorList>
            <person name="Sun Z."/>
            <person name="Harris H.M."/>
            <person name="McCann A."/>
            <person name="Guo C."/>
            <person name="Argimon S."/>
            <person name="Zhang W."/>
            <person name="Yang X."/>
            <person name="Jeffery I.B."/>
            <person name="Cooney J.C."/>
            <person name="Kagawa T.F."/>
            <person name="Liu W."/>
            <person name="Song Y."/>
            <person name="Salvetti E."/>
            <person name="Wrobel A."/>
            <person name="Rasinkangas P."/>
            <person name="Parkhill J."/>
            <person name="Rea M.C."/>
            <person name="O'Sullivan O."/>
            <person name="Ritari J."/>
            <person name="Douillard F.P."/>
            <person name="Paul Ross R."/>
            <person name="Yang R."/>
            <person name="Briner A.E."/>
            <person name="Felis G.E."/>
            <person name="de Vos W.M."/>
            <person name="Barrangou R."/>
            <person name="Klaenhammer T.R."/>
            <person name="Caufield P.W."/>
            <person name="Cui Y."/>
            <person name="Zhang H."/>
            <person name="O'Toole P.W."/>
        </authorList>
    </citation>
    <scope>NUCLEOTIDE SEQUENCE [LARGE SCALE GENOMIC DNA]</scope>
    <source>
        <strain evidence="1 2">DSM 20183</strain>
    </source>
</reference>
<comment type="caution">
    <text evidence="1">The sequence shown here is derived from an EMBL/GenBank/DDBJ whole genome shotgun (WGS) entry which is preliminary data.</text>
</comment>
<dbReference type="Proteomes" id="UP000050929">
    <property type="component" value="Unassembled WGS sequence"/>
</dbReference>
<name>A0A0R1J905_9LACO</name>
<dbReference type="STRING" id="1423811.FC72_GL001375"/>
<evidence type="ECO:0000313" key="1">
    <source>
        <dbReference type="EMBL" id="KRK65305.1"/>
    </source>
</evidence>
<organism evidence="1 2">
    <name type="scientific">Companilactobacillus tucceti DSM 20183</name>
    <dbReference type="NCBI Taxonomy" id="1423811"/>
    <lineage>
        <taxon>Bacteria</taxon>
        <taxon>Bacillati</taxon>
        <taxon>Bacillota</taxon>
        <taxon>Bacilli</taxon>
        <taxon>Lactobacillales</taxon>
        <taxon>Lactobacillaceae</taxon>
        <taxon>Companilactobacillus</taxon>
    </lineage>
</organism>
<evidence type="ECO:0000313" key="2">
    <source>
        <dbReference type="Proteomes" id="UP000050929"/>
    </source>
</evidence>
<proteinExistence type="predicted"/>
<protein>
    <submittedName>
        <fullName evidence="1">Uncharacterized protein</fullName>
    </submittedName>
</protein>